<proteinExistence type="predicted"/>
<feature type="domain" description="Iron hydrogenase small subunit" evidence="2">
    <location>
        <begin position="24"/>
        <end position="73"/>
    </location>
</feature>
<dbReference type="EMBL" id="GL433835">
    <property type="protein sequence ID" value="EFN60019.1"/>
    <property type="molecule type" value="Genomic_DNA"/>
</dbReference>
<evidence type="ECO:0000259" key="2">
    <source>
        <dbReference type="SMART" id="SM00902"/>
    </source>
</evidence>
<dbReference type="InParanoid" id="E1Z2L5"/>
<feature type="region of interest" description="Disordered" evidence="1">
    <location>
        <begin position="113"/>
        <end position="135"/>
    </location>
</feature>
<dbReference type="GO" id="GO:0008901">
    <property type="term" value="F:ferredoxin hydrogenase activity"/>
    <property type="evidence" value="ECO:0007669"/>
    <property type="project" value="InterPro"/>
</dbReference>
<dbReference type="Proteomes" id="UP000008141">
    <property type="component" value="Unassembled WGS sequence"/>
</dbReference>
<dbReference type="OrthoDB" id="10253113at2759"/>
<dbReference type="InterPro" id="IPR008953">
    <property type="entry name" value="Fe_hydrogenase_HydB"/>
</dbReference>
<dbReference type="Gene3D" id="4.10.260.20">
    <property type="entry name" value="Iron hydrogenase, small subunit"/>
    <property type="match status" value="1"/>
</dbReference>
<dbReference type="AlphaFoldDB" id="E1Z2L5"/>
<dbReference type="InterPro" id="IPR036991">
    <property type="entry name" value="Fe_hydrogenase_ssu_sf"/>
</dbReference>
<organism evidence="4">
    <name type="scientific">Chlorella variabilis</name>
    <name type="common">Green alga</name>
    <dbReference type="NCBI Taxonomy" id="554065"/>
    <lineage>
        <taxon>Eukaryota</taxon>
        <taxon>Viridiplantae</taxon>
        <taxon>Chlorophyta</taxon>
        <taxon>core chlorophytes</taxon>
        <taxon>Trebouxiophyceae</taxon>
        <taxon>Chlorellales</taxon>
        <taxon>Chlorellaceae</taxon>
        <taxon>Chlorella clade</taxon>
        <taxon>Chlorella</taxon>
    </lineage>
</organism>
<dbReference type="Pfam" id="PF02256">
    <property type="entry name" value="Fe_hyd_SSU"/>
    <property type="match status" value="1"/>
</dbReference>
<evidence type="ECO:0000313" key="4">
    <source>
        <dbReference type="Proteomes" id="UP000008141"/>
    </source>
</evidence>
<dbReference type="RefSeq" id="XP_005852121.1">
    <property type="nucleotide sequence ID" value="XM_005852059.1"/>
</dbReference>
<sequence length="135" mass="14916">MGRPASKTPAWHGVPAPSLCHSVPFVPCLPKLQREAPRRKLQQNPVIQQLYDDFLEKPNSHKAHELLHTYYLPCGPEKFDINSPPEELPLATCTIDLGHDAVCDQEVHHEVCNMDDGNPTSDSDAPPAPTALHGE</sequence>
<dbReference type="SMART" id="SM00902">
    <property type="entry name" value="Fe_hyd_SSU"/>
    <property type="match status" value="1"/>
</dbReference>
<evidence type="ECO:0000313" key="3">
    <source>
        <dbReference type="EMBL" id="EFN60019.1"/>
    </source>
</evidence>
<dbReference type="InterPro" id="IPR003149">
    <property type="entry name" value="Fe_hydrogenase_ssu"/>
</dbReference>
<keyword evidence="4" id="KW-1185">Reference proteome</keyword>
<gene>
    <name evidence="3" type="ORF">CHLNCDRAFT_133208</name>
</gene>
<dbReference type="SUPFAM" id="SSF48674">
    <property type="entry name" value="Fe-only hydrogenase smaller subunit"/>
    <property type="match status" value="1"/>
</dbReference>
<dbReference type="GeneID" id="17359116"/>
<dbReference type="KEGG" id="cvr:CHLNCDRAFT_133208"/>
<reference evidence="3 4" key="1">
    <citation type="journal article" date="2010" name="Plant Cell">
        <title>The Chlorella variabilis NC64A genome reveals adaptation to photosymbiosis, coevolution with viruses, and cryptic sex.</title>
        <authorList>
            <person name="Blanc G."/>
            <person name="Duncan G."/>
            <person name="Agarkova I."/>
            <person name="Borodovsky M."/>
            <person name="Gurnon J."/>
            <person name="Kuo A."/>
            <person name="Lindquist E."/>
            <person name="Lucas S."/>
            <person name="Pangilinan J."/>
            <person name="Polle J."/>
            <person name="Salamov A."/>
            <person name="Terry A."/>
            <person name="Yamada T."/>
            <person name="Dunigan D.D."/>
            <person name="Grigoriev I.V."/>
            <person name="Claverie J.M."/>
            <person name="Van Etten J.L."/>
        </authorList>
    </citation>
    <scope>NUCLEOTIDE SEQUENCE [LARGE SCALE GENOMIC DNA]</scope>
    <source>
        <strain evidence="3 4">NC64A</strain>
    </source>
</reference>
<protein>
    <recommendedName>
        <fullName evidence="2">Iron hydrogenase small subunit domain-containing protein</fullName>
    </recommendedName>
</protein>
<name>E1Z2L5_CHLVA</name>
<dbReference type="GO" id="GO:0051536">
    <property type="term" value="F:iron-sulfur cluster binding"/>
    <property type="evidence" value="ECO:0007669"/>
    <property type="project" value="InterPro"/>
</dbReference>
<accession>E1Z2L5</accession>
<dbReference type="GO" id="GO:0005506">
    <property type="term" value="F:iron ion binding"/>
    <property type="evidence" value="ECO:0007669"/>
    <property type="project" value="InterPro"/>
</dbReference>
<dbReference type="GO" id="GO:0009055">
    <property type="term" value="F:electron transfer activity"/>
    <property type="evidence" value="ECO:0007669"/>
    <property type="project" value="InterPro"/>
</dbReference>
<evidence type="ECO:0000256" key="1">
    <source>
        <dbReference type="SAM" id="MobiDB-lite"/>
    </source>
</evidence>